<proteinExistence type="predicted"/>
<dbReference type="AlphaFoldDB" id="A0A6L2M669"/>
<accession>A0A6L2M669</accession>
<dbReference type="Pfam" id="PF08244">
    <property type="entry name" value="Glyco_hydro_32C"/>
    <property type="match status" value="1"/>
</dbReference>
<dbReference type="Gene3D" id="2.60.120.560">
    <property type="entry name" value="Exo-inulinase, domain 1"/>
    <property type="match status" value="1"/>
</dbReference>
<gene>
    <name evidence="2" type="ORF">Tci_041426</name>
</gene>
<evidence type="ECO:0000259" key="1">
    <source>
        <dbReference type="Pfam" id="PF08244"/>
    </source>
</evidence>
<reference evidence="2" key="1">
    <citation type="journal article" date="2019" name="Sci. Rep.">
        <title>Draft genome of Tanacetum cinerariifolium, the natural source of mosquito coil.</title>
        <authorList>
            <person name="Yamashiro T."/>
            <person name="Shiraishi A."/>
            <person name="Satake H."/>
            <person name="Nakayama K."/>
        </authorList>
    </citation>
    <scope>NUCLEOTIDE SEQUENCE</scope>
</reference>
<feature type="non-terminal residue" evidence="2">
    <location>
        <position position="1"/>
    </location>
</feature>
<sequence length="140" mass="15445">SVLEIEGVTAAQADVTISFKLEDLKEAEVLDTSSVDPQALCTERGASSKGAFGPFGLLAMASKDLEEQTAIFFRVFQNQNGRYSVLMCSDLSRLITRSLRASEQREKHVSQAESTHNLSTTKTRIFMLLTTGLKASRFHK</sequence>
<feature type="domain" description="Glycosyl hydrolase family 32 C-terminal" evidence="1">
    <location>
        <begin position="8"/>
        <end position="80"/>
    </location>
</feature>
<name>A0A6L2M669_TANCI</name>
<evidence type="ECO:0000313" key="2">
    <source>
        <dbReference type="EMBL" id="GEU69448.1"/>
    </source>
</evidence>
<dbReference type="PANTHER" id="PTHR31953">
    <property type="entry name" value="BETA-FRUCTOFURANOSIDASE, INSOLUBLE ISOENZYME CWINV1-RELATED"/>
    <property type="match status" value="1"/>
</dbReference>
<protein>
    <submittedName>
        <fullName evidence="2">Beta-fructofuranosidase, insoluble isoenzyme CWINV6-like</fullName>
    </submittedName>
</protein>
<dbReference type="EMBL" id="BKCJ010005937">
    <property type="protein sequence ID" value="GEU69448.1"/>
    <property type="molecule type" value="Genomic_DNA"/>
</dbReference>
<organism evidence="2">
    <name type="scientific">Tanacetum cinerariifolium</name>
    <name type="common">Dalmatian daisy</name>
    <name type="synonym">Chrysanthemum cinerariifolium</name>
    <dbReference type="NCBI Taxonomy" id="118510"/>
    <lineage>
        <taxon>Eukaryota</taxon>
        <taxon>Viridiplantae</taxon>
        <taxon>Streptophyta</taxon>
        <taxon>Embryophyta</taxon>
        <taxon>Tracheophyta</taxon>
        <taxon>Spermatophyta</taxon>
        <taxon>Magnoliopsida</taxon>
        <taxon>eudicotyledons</taxon>
        <taxon>Gunneridae</taxon>
        <taxon>Pentapetalae</taxon>
        <taxon>asterids</taxon>
        <taxon>campanulids</taxon>
        <taxon>Asterales</taxon>
        <taxon>Asteraceae</taxon>
        <taxon>Asteroideae</taxon>
        <taxon>Anthemideae</taxon>
        <taxon>Anthemidinae</taxon>
        <taxon>Tanacetum</taxon>
    </lineage>
</organism>
<dbReference type="InterPro" id="IPR050551">
    <property type="entry name" value="Fructan_Metab_Enzymes"/>
</dbReference>
<dbReference type="InterPro" id="IPR013189">
    <property type="entry name" value="Glyco_hydro_32_C"/>
</dbReference>
<comment type="caution">
    <text evidence="2">The sequence shown here is derived from an EMBL/GenBank/DDBJ whole genome shotgun (WGS) entry which is preliminary data.</text>
</comment>